<dbReference type="GO" id="GO:0052689">
    <property type="term" value="F:carboxylic ester hydrolase activity"/>
    <property type="evidence" value="ECO:0007669"/>
    <property type="project" value="TreeGrafter"/>
</dbReference>
<sequence>MFRLFVLQFLCTYLVQETLAQWIVGQEVRTSSGVLKGHGAKSYPDVSEYLGVRFGQSTEGSNRFMPPVPYNSTATVEAVDWGSGCPQGFPVPAFLSALLPPQSEDCLFVNVWAKPQVGEKKKAVLVWIYGGAFIGGDSRSTLTNGASLANNQDIIVVSLNYRINLFGFPNAPTLTQANPGLLDQRLAIEWVRDNIAAFGGDPSRIVIYGQSAGSMSVDDYAFAWVKDPIVNGFILSSGTALMGRGEPRKPREVAAANWYALSQKLDCGGQETGGATVKCVQGKPWKDVQSAMSSIGVGFGPISDNNTLFEDVYERAKKGEFIKKPLLVGNNQNETMIAEGEDGSPAFNVMDCGAAETAKARALHNVPVWRYHFANNWPGTVRGAGINGDISQVFGGGVDGFSKLFQTAWAAFIKDPENGLSKLGWPKYDPTGNTLVRIGRDGVTATDFPKSNTYDSACRLKL</sequence>
<evidence type="ECO:0000313" key="5">
    <source>
        <dbReference type="EMBL" id="KAF2667280.1"/>
    </source>
</evidence>
<keyword evidence="2 3" id="KW-0378">Hydrolase</keyword>
<dbReference type="InterPro" id="IPR029058">
    <property type="entry name" value="AB_hydrolase_fold"/>
</dbReference>
<proteinExistence type="inferred from homology"/>
<organism evidence="5 6">
    <name type="scientific">Microthyrium microscopicum</name>
    <dbReference type="NCBI Taxonomy" id="703497"/>
    <lineage>
        <taxon>Eukaryota</taxon>
        <taxon>Fungi</taxon>
        <taxon>Dikarya</taxon>
        <taxon>Ascomycota</taxon>
        <taxon>Pezizomycotina</taxon>
        <taxon>Dothideomycetes</taxon>
        <taxon>Dothideomycetes incertae sedis</taxon>
        <taxon>Microthyriales</taxon>
        <taxon>Microthyriaceae</taxon>
        <taxon>Microthyrium</taxon>
    </lineage>
</organism>
<evidence type="ECO:0000256" key="1">
    <source>
        <dbReference type="ARBA" id="ARBA00005964"/>
    </source>
</evidence>
<protein>
    <recommendedName>
        <fullName evidence="3">Carboxylic ester hydrolase</fullName>
        <ecNumber evidence="3">3.1.1.-</ecNumber>
    </recommendedName>
</protein>
<keyword evidence="6" id="KW-1185">Reference proteome</keyword>
<dbReference type="PROSITE" id="PS00122">
    <property type="entry name" value="CARBOXYLESTERASE_B_1"/>
    <property type="match status" value="1"/>
</dbReference>
<name>A0A6A6U5T3_9PEZI</name>
<dbReference type="Gene3D" id="3.40.50.1820">
    <property type="entry name" value="alpha/beta hydrolase"/>
    <property type="match status" value="2"/>
</dbReference>
<reference evidence="5" key="1">
    <citation type="journal article" date="2020" name="Stud. Mycol.">
        <title>101 Dothideomycetes genomes: a test case for predicting lifestyles and emergence of pathogens.</title>
        <authorList>
            <person name="Haridas S."/>
            <person name="Albert R."/>
            <person name="Binder M."/>
            <person name="Bloem J."/>
            <person name="Labutti K."/>
            <person name="Salamov A."/>
            <person name="Andreopoulos B."/>
            <person name="Baker S."/>
            <person name="Barry K."/>
            <person name="Bills G."/>
            <person name="Bluhm B."/>
            <person name="Cannon C."/>
            <person name="Castanera R."/>
            <person name="Culley D."/>
            <person name="Daum C."/>
            <person name="Ezra D."/>
            <person name="Gonzalez J."/>
            <person name="Henrissat B."/>
            <person name="Kuo A."/>
            <person name="Liang C."/>
            <person name="Lipzen A."/>
            <person name="Lutzoni F."/>
            <person name="Magnuson J."/>
            <person name="Mondo S."/>
            <person name="Nolan M."/>
            <person name="Ohm R."/>
            <person name="Pangilinan J."/>
            <person name="Park H.-J."/>
            <person name="Ramirez L."/>
            <person name="Alfaro M."/>
            <person name="Sun H."/>
            <person name="Tritt A."/>
            <person name="Yoshinaga Y."/>
            <person name="Zwiers L.-H."/>
            <person name="Turgeon B."/>
            <person name="Goodwin S."/>
            <person name="Spatafora J."/>
            <person name="Crous P."/>
            <person name="Grigoriev I."/>
        </authorList>
    </citation>
    <scope>NUCLEOTIDE SEQUENCE</scope>
    <source>
        <strain evidence="5">CBS 115976</strain>
    </source>
</reference>
<dbReference type="Proteomes" id="UP000799302">
    <property type="component" value="Unassembled WGS sequence"/>
</dbReference>
<evidence type="ECO:0000313" key="6">
    <source>
        <dbReference type="Proteomes" id="UP000799302"/>
    </source>
</evidence>
<dbReference type="PANTHER" id="PTHR43918">
    <property type="entry name" value="ACETYLCHOLINESTERASE"/>
    <property type="match status" value="1"/>
</dbReference>
<comment type="similarity">
    <text evidence="1 3">Belongs to the type-B carboxylesterase/lipase family.</text>
</comment>
<feature type="chain" id="PRO_5025714103" description="Carboxylic ester hydrolase" evidence="3">
    <location>
        <begin position="21"/>
        <end position="462"/>
    </location>
</feature>
<keyword evidence="3" id="KW-0732">Signal</keyword>
<accession>A0A6A6U5T3</accession>
<dbReference type="SUPFAM" id="SSF53474">
    <property type="entry name" value="alpha/beta-Hydrolases"/>
    <property type="match status" value="1"/>
</dbReference>
<gene>
    <name evidence="5" type="ORF">BT63DRAFT_288993</name>
</gene>
<dbReference type="EC" id="3.1.1.-" evidence="3"/>
<feature type="domain" description="Carboxylesterase type B" evidence="4">
    <location>
        <begin position="27"/>
        <end position="337"/>
    </location>
</feature>
<dbReference type="Pfam" id="PF00135">
    <property type="entry name" value="COesterase"/>
    <property type="match status" value="1"/>
</dbReference>
<dbReference type="InterPro" id="IPR019826">
    <property type="entry name" value="Carboxylesterase_B_AS"/>
</dbReference>
<evidence type="ECO:0000256" key="3">
    <source>
        <dbReference type="RuleBase" id="RU361235"/>
    </source>
</evidence>
<feature type="signal peptide" evidence="3">
    <location>
        <begin position="1"/>
        <end position="20"/>
    </location>
</feature>
<dbReference type="EMBL" id="MU004237">
    <property type="protein sequence ID" value="KAF2667280.1"/>
    <property type="molecule type" value="Genomic_DNA"/>
</dbReference>
<evidence type="ECO:0000256" key="2">
    <source>
        <dbReference type="ARBA" id="ARBA00022801"/>
    </source>
</evidence>
<evidence type="ECO:0000259" key="4">
    <source>
        <dbReference type="Pfam" id="PF00135"/>
    </source>
</evidence>
<dbReference type="InterPro" id="IPR002018">
    <property type="entry name" value="CarbesteraseB"/>
</dbReference>
<dbReference type="AlphaFoldDB" id="A0A6A6U5T3"/>
<dbReference type="OrthoDB" id="408631at2759"/>
<dbReference type="InterPro" id="IPR050654">
    <property type="entry name" value="AChE-related_enzymes"/>
</dbReference>
<dbReference type="PANTHER" id="PTHR43918:SF4">
    <property type="entry name" value="CARBOXYLIC ESTER HYDROLASE"/>
    <property type="match status" value="1"/>
</dbReference>